<feature type="domain" description="MobA/VirD2-like nuclease" evidence="2">
    <location>
        <begin position="22"/>
        <end position="142"/>
    </location>
</feature>
<feature type="region of interest" description="Disordered" evidence="1">
    <location>
        <begin position="272"/>
        <end position="410"/>
    </location>
</feature>
<evidence type="ECO:0000256" key="1">
    <source>
        <dbReference type="SAM" id="MobiDB-lite"/>
    </source>
</evidence>
<gene>
    <name evidence="4" type="ORF">GTP46_10610</name>
</gene>
<keyword evidence="5" id="KW-1185">Reference proteome</keyword>
<evidence type="ECO:0000259" key="3">
    <source>
        <dbReference type="Pfam" id="PF16793"/>
    </source>
</evidence>
<dbReference type="InterPro" id="IPR039459">
    <property type="entry name" value="RepB-like_DNA_primase_dom"/>
</dbReference>
<sequence length="606" mass="66292">MIAKAVKGRGFRGTLAYDLNPEKGRVIDTNMSGTTERELAKEFGEVRNLRPKLGKAVLHVSLSAAPGEHLSDEQWREVSMRYLHGMGLENNQYMVTRHLDTEHEHVHLLVNRIRFDGGVTSDSHDYRRQEMLMRAIEREYDLQRVQPSIDVQRHAPTKGEIEEGLRTGQPSTRQRLQQLCDAAAKDCDSFSDYAARLEAVDVQLVPVVQLEGRKMSGLSYVLDGVMMKGSDLGRGYSPMGLAKRGVSYDKERDGEAVSRCIERSQAGVLEPADRALARSEARERGRTSDLAGTFGASDGRPDGRNAGESGANRAARQGAEQAVPHAARDRDQDLAQRDEGGAAGGRAAGGSRAANGDQPLSAGRDDRNGNGAARERILALAGTSADHAKRIGRERSGGVTQARDRNAEAAQRQMTAMGVSRFVVTLKHAAEGNQEEHHWDKEEVMHGIAWLKRMNARGYDVLIRPDGEHGLVLLDGLTKVQLDTLRQRGFSPAVVVDTDREHCQAWVKLSNASIAEHTQEMATRGLRAGLGLPTGKGNSPKDGRLAGLTNWAVKSKHDIQPYALVIEAAGKVAPAAPAYLERIRQELGKHIAQLAKQRDASRGRSR</sequence>
<accession>A0A6L8K6V7</accession>
<organism evidence="4 5">
    <name type="scientific">Duganella flavida</name>
    <dbReference type="NCBI Taxonomy" id="2692175"/>
    <lineage>
        <taxon>Bacteria</taxon>
        <taxon>Pseudomonadati</taxon>
        <taxon>Pseudomonadota</taxon>
        <taxon>Betaproteobacteria</taxon>
        <taxon>Burkholderiales</taxon>
        <taxon>Oxalobacteraceae</taxon>
        <taxon>Telluria group</taxon>
        <taxon>Duganella</taxon>
    </lineage>
</organism>
<feature type="compositionally biased region" description="Basic and acidic residues" evidence="1">
    <location>
        <begin position="363"/>
        <end position="377"/>
    </location>
</feature>
<dbReference type="Pfam" id="PF03432">
    <property type="entry name" value="Relaxase"/>
    <property type="match status" value="1"/>
</dbReference>
<dbReference type="Gene3D" id="3.30.70.1790">
    <property type="entry name" value="RepB DNA-primase, N-terminal domain"/>
    <property type="match status" value="1"/>
</dbReference>
<evidence type="ECO:0000313" key="4">
    <source>
        <dbReference type="EMBL" id="MYM23096.1"/>
    </source>
</evidence>
<evidence type="ECO:0000313" key="5">
    <source>
        <dbReference type="Proteomes" id="UP000479335"/>
    </source>
</evidence>
<proteinExistence type="predicted"/>
<comment type="caution">
    <text evidence="4">The sequence shown here is derived from an EMBL/GenBank/DDBJ whole genome shotgun (WGS) entry which is preliminary data.</text>
</comment>
<feature type="compositionally biased region" description="Basic and acidic residues" evidence="1">
    <location>
        <begin position="386"/>
        <end position="407"/>
    </location>
</feature>
<dbReference type="Proteomes" id="UP000479335">
    <property type="component" value="Unassembled WGS sequence"/>
</dbReference>
<dbReference type="InterPro" id="IPR005094">
    <property type="entry name" value="Endonuclease_MobA/VirD2"/>
</dbReference>
<dbReference type="AlphaFoldDB" id="A0A6L8K6V7"/>
<name>A0A6L8K6V7_9BURK</name>
<reference evidence="4 5" key="1">
    <citation type="submission" date="2019-12" db="EMBL/GenBank/DDBJ databases">
        <title>Novel species isolated from a subtropical stream in China.</title>
        <authorList>
            <person name="Lu H."/>
        </authorList>
    </citation>
    <scope>NUCLEOTIDE SEQUENCE [LARGE SCALE GENOMIC DNA]</scope>
    <source>
        <strain evidence="4 5">FT135W</strain>
    </source>
</reference>
<dbReference type="EMBL" id="WWCN01000006">
    <property type="protein sequence ID" value="MYM23096.1"/>
    <property type="molecule type" value="Genomic_DNA"/>
</dbReference>
<feature type="compositionally biased region" description="Basic and acidic residues" evidence="1">
    <location>
        <begin position="326"/>
        <end position="340"/>
    </location>
</feature>
<feature type="compositionally biased region" description="Basic and acidic residues" evidence="1">
    <location>
        <begin position="272"/>
        <end position="287"/>
    </location>
</feature>
<dbReference type="Gene3D" id="3.30.1490.240">
    <property type="entry name" value="RepB DNA-primase, N-terminal domain"/>
    <property type="match status" value="1"/>
</dbReference>
<dbReference type="Pfam" id="PF16793">
    <property type="entry name" value="RepB_primase"/>
    <property type="match status" value="1"/>
</dbReference>
<protein>
    <submittedName>
        <fullName evidence="4">Relaxase/mobilization nuclease domain-containing protein</fullName>
    </submittedName>
</protein>
<evidence type="ECO:0000259" key="2">
    <source>
        <dbReference type="Pfam" id="PF03432"/>
    </source>
</evidence>
<feature type="domain" description="RepB-like DNA primase" evidence="3">
    <location>
        <begin position="428"/>
        <end position="550"/>
    </location>
</feature>